<feature type="signal peptide" evidence="3">
    <location>
        <begin position="1"/>
        <end position="24"/>
    </location>
</feature>
<proteinExistence type="evidence at transcript level"/>
<evidence type="ECO:0000256" key="2">
    <source>
        <dbReference type="SAM" id="MobiDB-lite"/>
    </source>
</evidence>
<name>B4FMQ8_MAIZE</name>
<evidence type="ECO:0000256" key="3">
    <source>
        <dbReference type="SAM" id="SignalP"/>
    </source>
</evidence>
<feature type="region of interest" description="Disordered" evidence="2">
    <location>
        <begin position="105"/>
        <end position="219"/>
    </location>
</feature>
<dbReference type="AlphaFoldDB" id="B4FMQ8"/>
<sequence length="368" mass="40804">MIENRGYVFLFMVGLVISSIYSSAAQPSLVDVSPPWTESPPAPSQIIYPPSSAPIQINYPPWSSVATPAPSPYNDQLPWTPPPLSPYYDDQLPWTPPAPSPYYSDQLPWIPPSPSPDGDQLPWTPPAPSPYYDDQLPWISPAQSPYNDQFPWTPPAPSPYDDQLPWTPPAPSPYDDQPSSLAPYNVQPPSLSPYNSEPPWTPYNGVAPSPIETPQPPSTAYPPSLAPLPSYKRKVAIIEGVIYCASCRFRGYGLSLKAFPLRGIPTKLLCKDKMKGVTIHGKGLTDHKGYFFIKTHIKKQKGLKSCRVVAKTPAWCSKRIYPRGSKAGFPLHLERIYSSETSQATLFAYTTGFLKFAPTSKRLCPRRS</sequence>
<dbReference type="Pfam" id="PF01190">
    <property type="entry name" value="Pollen_Ole_e_1"/>
    <property type="match status" value="1"/>
</dbReference>
<feature type="compositionally biased region" description="Polar residues" evidence="2">
    <location>
        <begin position="177"/>
        <end position="195"/>
    </location>
</feature>
<feature type="chain" id="PRO_5002805504" evidence="3">
    <location>
        <begin position="25"/>
        <end position="368"/>
    </location>
</feature>
<keyword evidence="1 3" id="KW-0732">Signal</keyword>
<protein>
    <submittedName>
        <fullName evidence="4">Uncharacterized protein</fullName>
    </submittedName>
</protein>
<reference evidence="4" key="1">
    <citation type="journal article" date="2009" name="PLoS Genet.">
        <title>Sequencing, mapping, and analysis of 27,455 maize full-length cDNAs.</title>
        <authorList>
            <person name="Soderlund C."/>
            <person name="Descour A."/>
            <person name="Kudrna D."/>
            <person name="Bomhoff M."/>
            <person name="Boyd L."/>
            <person name="Currie J."/>
            <person name="Angelova A."/>
            <person name="Collura K."/>
            <person name="Wissotski M."/>
            <person name="Ashley E."/>
            <person name="Morrow D."/>
            <person name="Fernandes J."/>
            <person name="Walbot V."/>
            <person name="Yu Y."/>
        </authorList>
    </citation>
    <scope>NUCLEOTIDE SEQUENCE</scope>
    <source>
        <strain evidence="4">B73</strain>
    </source>
</reference>
<evidence type="ECO:0000313" key="4">
    <source>
        <dbReference type="EMBL" id="ACF83401.1"/>
    </source>
</evidence>
<dbReference type="PANTHER" id="PTHR33470">
    <property type="entry name" value="OS01G0164075 PROTEIN"/>
    <property type="match status" value="1"/>
</dbReference>
<organism evidence="4">
    <name type="scientific">Zea mays</name>
    <name type="common">Maize</name>
    <dbReference type="NCBI Taxonomy" id="4577"/>
    <lineage>
        <taxon>Eukaryota</taxon>
        <taxon>Viridiplantae</taxon>
        <taxon>Streptophyta</taxon>
        <taxon>Embryophyta</taxon>
        <taxon>Tracheophyta</taxon>
        <taxon>Spermatophyta</taxon>
        <taxon>Magnoliopsida</taxon>
        <taxon>Liliopsida</taxon>
        <taxon>Poales</taxon>
        <taxon>Poaceae</taxon>
        <taxon>PACMAD clade</taxon>
        <taxon>Panicoideae</taxon>
        <taxon>Andropogonodae</taxon>
        <taxon>Andropogoneae</taxon>
        <taxon>Tripsacinae</taxon>
        <taxon>Zea</taxon>
    </lineage>
</organism>
<dbReference type="PANTHER" id="PTHR33470:SF22">
    <property type="entry name" value="POLLEN OLE E 1 ALLERGEN AND EXTENSIN FAMILY PROTEIN"/>
    <property type="match status" value="1"/>
</dbReference>
<evidence type="ECO:0000256" key="1">
    <source>
        <dbReference type="ARBA" id="ARBA00022729"/>
    </source>
</evidence>
<accession>B4FMQ8</accession>
<dbReference type="EMBL" id="BT038396">
    <property type="protein sequence ID" value="ACF83401.1"/>
    <property type="molecule type" value="mRNA"/>
</dbReference>